<evidence type="ECO:0000313" key="1">
    <source>
        <dbReference type="EMBL" id="OIQ63656.1"/>
    </source>
</evidence>
<dbReference type="AlphaFoldDB" id="A0A1J5NZH7"/>
<proteinExistence type="predicted"/>
<sequence length="241" mass="26087">MARQVGEQHEHAETVLDLFAHADNAAAANLDAGVAHMRKRIDAVLQGTRGDDLVVKLGRGVDVVVVEVEPGLTQPHGLRRRQHAKRRAGFHAEILDRADHAADLVEITVFRIAPCGRHTEAARAGVPGAPRGGDHVLLRHQLGRLQAGVVMRALRAVTAVLGTAAGLDTEQARGLDMVWIEMPAMDALRAKHQVRERQGIEGFGLRAVPIAPDRLDLVAAVPLHLHSLNHCVSLLFLVDKI</sequence>
<organism evidence="1">
    <name type="scientific">mine drainage metagenome</name>
    <dbReference type="NCBI Taxonomy" id="410659"/>
    <lineage>
        <taxon>unclassified sequences</taxon>
        <taxon>metagenomes</taxon>
        <taxon>ecological metagenomes</taxon>
    </lineage>
</organism>
<name>A0A1J5NZH7_9ZZZZ</name>
<gene>
    <name evidence="1" type="ORF">GALL_548030</name>
</gene>
<dbReference type="EMBL" id="MLJW01008813">
    <property type="protein sequence ID" value="OIQ63656.1"/>
    <property type="molecule type" value="Genomic_DNA"/>
</dbReference>
<comment type="caution">
    <text evidence="1">The sequence shown here is derived from an EMBL/GenBank/DDBJ whole genome shotgun (WGS) entry which is preliminary data.</text>
</comment>
<protein>
    <submittedName>
        <fullName evidence="1">Uncharacterized protein</fullName>
    </submittedName>
</protein>
<reference evidence="1" key="1">
    <citation type="submission" date="2016-10" db="EMBL/GenBank/DDBJ databases">
        <title>Sequence of Gallionella enrichment culture.</title>
        <authorList>
            <person name="Poehlein A."/>
            <person name="Muehling M."/>
            <person name="Daniel R."/>
        </authorList>
    </citation>
    <scope>NUCLEOTIDE SEQUENCE</scope>
</reference>
<accession>A0A1J5NZH7</accession>